<accession>A0ABY6LEL6</accession>
<proteinExistence type="inferred from homology"/>
<keyword evidence="15" id="KW-1185">Reference proteome</keyword>
<dbReference type="Proteomes" id="UP001235939">
    <property type="component" value="Chromosome 17"/>
</dbReference>
<dbReference type="InterPro" id="IPR022653">
    <property type="entry name" value="De-COase2_pyr-phos_BS"/>
</dbReference>
<evidence type="ECO:0000313" key="15">
    <source>
        <dbReference type="Proteomes" id="UP001235939"/>
    </source>
</evidence>
<dbReference type="PRINTS" id="PR01179">
    <property type="entry name" value="ODADCRBXLASE"/>
</dbReference>
<reference evidence="14 15" key="1">
    <citation type="submission" date="2022-01" db="EMBL/GenBank/DDBJ databases">
        <title>A chromosomal length assembly of Cordylochernes scorpioides.</title>
        <authorList>
            <person name="Zeh D."/>
            <person name="Zeh J."/>
        </authorList>
    </citation>
    <scope>NUCLEOTIDE SEQUENCE [LARGE SCALE GENOMIC DNA]</scope>
    <source>
        <strain evidence="14">IN4F17</strain>
        <tissue evidence="14">Whole Body</tissue>
    </source>
</reference>
<evidence type="ECO:0000256" key="8">
    <source>
        <dbReference type="ARBA" id="ARBA00037173"/>
    </source>
</evidence>
<evidence type="ECO:0000256" key="3">
    <source>
        <dbReference type="ARBA" id="ARBA00022898"/>
    </source>
</evidence>
<dbReference type="InterPro" id="IPR022643">
    <property type="entry name" value="De-COase2_C"/>
</dbReference>
<evidence type="ECO:0000313" key="14">
    <source>
        <dbReference type="EMBL" id="UYV79493.1"/>
    </source>
</evidence>
<evidence type="ECO:0000256" key="11">
    <source>
        <dbReference type="RuleBase" id="RU003737"/>
    </source>
</evidence>
<dbReference type="InterPro" id="IPR022657">
    <property type="entry name" value="De-COase2_CS"/>
</dbReference>
<dbReference type="Pfam" id="PF00278">
    <property type="entry name" value="Orn_DAP_Arg_deC"/>
    <property type="match status" value="1"/>
</dbReference>
<dbReference type="PANTHER" id="PTHR11482:SF6">
    <property type="entry name" value="ORNITHINE DECARBOXYLASE 1-RELATED"/>
    <property type="match status" value="1"/>
</dbReference>
<protein>
    <recommendedName>
        <fullName evidence="7">ornithine decarboxylase</fullName>
        <ecNumber evidence="7">4.1.1.17</ecNumber>
    </recommendedName>
</protein>
<sequence>MKTNNNELQMNGVEVGDRPLMEVVREAALRPDQDESFFVVDLADIVLKHKLWKLKLPRVAPFYAVKCNDCPVVLEFLAALGVNFDCASKVSGGCNGLLLGETGGLLPPRGLVAESQGVKVLAAVFFREYVAEGRMVPPVGRVSSHYLQTWVAEDTKKPHDCNPTMAGSVSLGWVQSEIQAVLSAGVDPSRIIYANPCKTRSFIKYAAAVGVDLMTFDNEVELHKIKGVHPGARLILRIRVDDSHSHFRLGLKFGCEVEEAERLLATAQDLGLAVVGVSFHVGSGCREASAFTQAVADARHVFDVARHRLGMELSVLDIGGGFPGKAEPHVGQFEEMADAVNTALELWFPEESGVQVIAEPGRYYVTSAFTLATNIIAKRESAMDGTTMYYLNDGVYGSFNCVIYEPTALHPIPLTVDGGNVEEREILRSSLWGPTCDSLDRVMEETFLPNMEVGEWLVFHNMGAYSLTSATTFNGFPKSAALRFVLPTHI</sequence>
<evidence type="ECO:0000256" key="1">
    <source>
        <dbReference type="ARBA" id="ARBA00001933"/>
    </source>
</evidence>
<feature type="domain" description="Orn/DAP/Arg decarboxylase 2 C-terminal" evidence="12">
    <location>
        <begin position="162"/>
        <end position="463"/>
    </location>
</feature>
<keyword evidence="3" id="KW-0663">Pyridoxal phosphate</keyword>
<keyword evidence="4" id="KW-0620">Polyamine biosynthesis</keyword>
<dbReference type="InterPro" id="IPR022644">
    <property type="entry name" value="De-COase2_N"/>
</dbReference>
<dbReference type="InterPro" id="IPR000183">
    <property type="entry name" value="Orn/DAP/Arg_de-COase"/>
</dbReference>
<dbReference type="CDD" id="cd00622">
    <property type="entry name" value="PLPDE_III_ODC"/>
    <property type="match status" value="1"/>
</dbReference>
<comment type="similarity">
    <text evidence="2 11">Belongs to the Orn/Lys/Arg decarboxylase class-II family.</text>
</comment>
<keyword evidence="5" id="KW-0456">Lyase</keyword>
<dbReference type="PRINTS" id="PR01182">
    <property type="entry name" value="ORNDCRBXLASE"/>
</dbReference>
<evidence type="ECO:0000259" key="12">
    <source>
        <dbReference type="Pfam" id="PF00278"/>
    </source>
</evidence>
<dbReference type="SUPFAM" id="SSF51419">
    <property type="entry name" value="PLP-binding barrel"/>
    <property type="match status" value="2"/>
</dbReference>
<dbReference type="EC" id="4.1.1.17" evidence="7"/>
<dbReference type="PROSITE" id="PS00879">
    <property type="entry name" value="ODR_DC_2_2"/>
    <property type="match status" value="1"/>
</dbReference>
<feature type="domain" description="Orn/DAP/Arg decarboxylase 2 N-terminal" evidence="13">
    <location>
        <begin position="42"/>
        <end position="89"/>
    </location>
</feature>
<evidence type="ECO:0000256" key="9">
    <source>
        <dbReference type="ARBA" id="ARBA00046672"/>
    </source>
</evidence>
<organism evidence="14 15">
    <name type="scientific">Cordylochernes scorpioides</name>
    <dbReference type="NCBI Taxonomy" id="51811"/>
    <lineage>
        <taxon>Eukaryota</taxon>
        <taxon>Metazoa</taxon>
        <taxon>Ecdysozoa</taxon>
        <taxon>Arthropoda</taxon>
        <taxon>Chelicerata</taxon>
        <taxon>Arachnida</taxon>
        <taxon>Pseudoscorpiones</taxon>
        <taxon>Cheliferoidea</taxon>
        <taxon>Chernetidae</taxon>
        <taxon>Cordylochernes</taxon>
    </lineage>
</organism>
<dbReference type="EMBL" id="CP092879">
    <property type="protein sequence ID" value="UYV79493.1"/>
    <property type="molecule type" value="Genomic_DNA"/>
</dbReference>
<comment type="catalytic activity">
    <reaction evidence="10">
        <text>L-ornithine + H(+) = putrescine + CO2</text>
        <dbReference type="Rhea" id="RHEA:22964"/>
        <dbReference type="ChEBI" id="CHEBI:15378"/>
        <dbReference type="ChEBI" id="CHEBI:16526"/>
        <dbReference type="ChEBI" id="CHEBI:46911"/>
        <dbReference type="ChEBI" id="CHEBI:326268"/>
        <dbReference type="EC" id="4.1.1.17"/>
    </reaction>
</comment>
<evidence type="ECO:0000256" key="6">
    <source>
        <dbReference type="ARBA" id="ARBA00034115"/>
    </source>
</evidence>
<comment type="function">
    <text evidence="8">Catalyzes the first and rate-limiting step of polyamine biosynthesis that converts ornithine into putrescine, which is the precursor for the polyamines, spermidine and spermine. Polyamines are essential for cell proliferation and are implicated in cellular processes, ranging from DNA replication to apoptosis.</text>
</comment>
<dbReference type="PROSITE" id="PS00878">
    <property type="entry name" value="ODR_DC_2_1"/>
    <property type="match status" value="1"/>
</dbReference>
<evidence type="ECO:0000259" key="13">
    <source>
        <dbReference type="Pfam" id="PF02784"/>
    </source>
</evidence>
<comment type="cofactor">
    <cofactor evidence="1">
        <name>pyridoxal 5'-phosphate</name>
        <dbReference type="ChEBI" id="CHEBI:597326"/>
    </cofactor>
</comment>
<dbReference type="InterPro" id="IPR009006">
    <property type="entry name" value="Ala_racemase/Decarboxylase_C"/>
</dbReference>
<evidence type="ECO:0000256" key="5">
    <source>
        <dbReference type="ARBA" id="ARBA00023239"/>
    </source>
</evidence>
<dbReference type="Pfam" id="PF02784">
    <property type="entry name" value="Orn_Arg_deC_N"/>
    <property type="match status" value="2"/>
</dbReference>
<gene>
    <name evidence="14" type="ORF">LAZ67_17002887</name>
</gene>
<feature type="domain" description="Orn/DAP/Arg decarboxylase 2 N-terminal" evidence="13">
    <location>
        <begin position="175"/>
        <end position="365"/>
    </location>
</feature>
<evidence type="ECO:0000256" key="4">
    <source>
        <dbReference type="ARBA" id="ARBA00023115"/>
    </source>
</evidence>
<dbReference type="InterPro" id="IPR029066">
    <property type="entry name" value="PLP-binding_barrel"/>
</dbReference>
<comment type="subunit">
    <text evidence="9">Homodimer. Only the dimer is catalytically active, as the active sites are constructed of residues from both monomers.</text>
</comment>
<feature type="non-terminal residue" evidence="14">
    <location>
        <position position="1"/>
    </location>
</feature>
<name>A0ABY6LEL6_9ARAC</name>
<dbReference type="Gene3D" id="2.40.37.10">
    <property type="entry name" value="Lyase, Ornithine Decarboxylase, Chain A, domain 1"/>
    <property type="match status" value="1"/>
</dbReference>
<evidence type="ECO:0000256" key="10">
    <source>
        <dbReference type="ARBA" id="ARBA00049127"/>
    </source>
</evidence>
<dbReference type="SUPFAM" id="SSF50621">
    <property type="entry name" value="Alanine racemase C-terminal domain-like"/>
    <property type="match status" value="1"/>
</dbReference>
<dbReference type="PANTHER" id="PTHR11482">
    <property type="entry name" value="ARGININE/DIAMINOPIMELATE/ORNITHINE DECARBOXYLASE"/>
    <property type="match status" value="1"/>
</dbReference>
<dbReference type="Gene3D" id="3.20.20.10">
    <property type="entry name" value="Alanine racemase"/>
    <property type="match status" value="2"/>
</dbReference>
<evidence type="ECO:0000256" key="2">
    <source>
        <dbReference type="ARBA" id="ARBA00008872"/>
    </source>
</evidence>
<evidence type="ECO:0000256" key="7">
    <source>
        <dbReference type="ARBA" id="ARBA00034138"/>
    </source>
</evidence>
<comment type="pathway">
    <text evidence="6">Amine and polyamine biosynthesis; putrescine biosynthesis via L-ornithine pathway; putrescine from L-ornithine: step 1/1.</text>
</comment>
<dbReference type="InterPro" id="IPR002433">
    <property type="entry name" value="Orn_de-COase"/>
</dbReference>